<accession>A0ABY7DJ68</accession>
<feature type="region of interest" description="Disordered" evidence="1">
    <location>
        <begin position="204"/>
        <end position="610"/>
    </location>
</feature>
<name>A0ABY7DJ68_MYAAR</name>
<feature type="compositionally biased region" description="Basic and acidic residues" evidence="1">
    <location>
        <begin position="403"/>
        <end position="414"/>
    </location>
</feature>
<evidence type="ECO:0000256" key="1">
    <source>
        <dbReference type="SAM" id="MobiDB-lite"/>
    </source>
</evidence>
<feature type="compositionally biased region" description="Low complexity" evidence="1">
    <location>
        <begin position="1152"/>
        <end position="1163"/>
    </location>
</feature>
<organism evidence="2 3">
    <name type="scientific">Mya arenaria</name>
    <name type="common">Soft-shell clam</name>
    <dbReference type="NCBI Taxonomy" id="6604"/>
    <lineage>
        <taxon>Eukaryota</taxon>
        <taxon>Metazoa</taxon>
        <taxon>Spiralia</taxon>
        <taxon>Lophotrochozoa</taxon>
        <taxon>Mollusca</taxon>
        <taxon>Bivalvia</taxon>
        <taxon>Autobranchia</taxon>
        <taxon>Heteroconchia</taxon>
        <taxon>Euheterodonta</taxon>
        <taxon>Imparidentia</taxon>
        <taxon>Neoheterodontei</taxon>
        <taxon>Myida</taxon>
        <taxon>Myoidea</taxon>
        <taxon>Myidae</taxon>
        <taxon>Mya</taxon>
    </lineage>
</organism>
<keyword evidence="3" id="KW-1185">Reference proteome</keyword>
<feature type="compositionally biased region" description="Basic and acidic residues" evidence="1">
    <location>
        <begin position="421"/>
        <end position="432"/>
    </location>
</feature>
<dbReference type="EMBL" id="CP111014">
    <property type="protein sequence ID" value="WAQ97741.1"/>
    <property type="molecule type" value="Genomic_DNA"/>
</dbReference>
<protein>
    <submittedName>
        <fullName evidence="2">Uncharacterized protein</fullName>
    </submittedName>
</protein>
<feature type="compositionally biased region" description="Basic residues" evidence="1">
    <location>
        <begin position="472"/>
        <end position="497"/>
    </location>
</feature>
<feature type="compositionally biased region" description="Acidic residues" evidence="1">
    <location>
        <begin position="388"/>
        <end position="402"/>
    </location>
</feature>
<feature type="compositionally biased region" description="Gly residues" evidence="1">
    <location>
        <begin position="688"/>
        <end position="702"/>
    </location>
</feature>
<feature type="compositionally biased region" description="Basic and acidic residues" evidence="1">
    <location>
        <begin position="235"/>
        <end position="251"/>
    </location>
</feature>
<reference evidence="2" key="1">
    <citation type="submission" date="2022-11" db="EMBL/GenBank/DDBJ databases">
        <title>Centuries of genome instability and evolution in soft-shell clam transmissible cancer (bioRxiv).</title>
        <authorList>
            <person name="Hart S.F.M."/>
            <person name="Yonemitsu M.A."/>
            <person name="Giersch R.M."/>
            <person name="Beal B.F."/>
            <person name="Arriagada G."/>
            <person name="Davis B.W."/>
            <person name="Ostrander E.A."/>
            <person name="Goff S.P."/>
            <person name="Metzger M.J."/>
        </authorList>
    </citation>
    <scope>NUCLEOTIDE SEQUENCE</scope>
    <source>
        <strain evidence="2">MELC-2E11</strain>
        <tissue evidence="2">Siphon/mantle</tissue>
    </source>
</reference>
<sequence length="1221" mass="137523">MNRTHIFSFPTVSKPDGKELKPGFQSMDFICYNITGTTYILKSTETIEIFNDVFVPLFTCLEIEESTTTKLIYYYRTAPDNVGFRFKTNPNDDFCDDASYNEPFRHHVMLKSGSETSGLTLCPADMFGTYTYNSCTDAASNSTSMDVCDSRQQLIYNYTLCSTPQLFSPRHQMGPTTTGFPVLLLNYLEKRCTFLPTRMYATTISSPPASRAPEKPWSFHQSEEDEESIQSKGSDSPRSKSPIDDDKKSFDSDSGIGEPQETHRTDHTGDQDDDQQVTEFILVGEGGKDVDDKNSRPGSGQRSRMSDLPPSTIPPEEDMQSPRDGEDKNEPIDEEGEEKDDKKDEDPDSSRVEEEEPEPEVPSDVEPEPEPVVEPEAQSEEGEKSGEEKDEVNEPEQDEEPDQKDKAETDKESSCSDVEQDTEKEKKNVKTSDEDEGDGRNRQVIGGKKGKYFQPSGALTSVLVSRDEDERKRRKQEGKGKRQRMKRLAKRKSKKQGKGGGSDEDSDVNVSDEEGRGRRGPREAPFMKQYEDKKHLEHVLDEQHYWSEPDEDKENFAVQDDRSSMFTASSSDTEDEIIGPDGKPIKVYRSKNGKYRHRGEDDQISDADSEEVRMRMLKQVGGDVGDLDQSGSGDENDLVIGGGKKGAMKEEVDRTKWQGKGKGRKIHVKEKDDGGGGGDGGGDEGGRGGRGGGRGGEGGGDGVVQNGEDDRPGRRRGLFWSDNDGGLLDSGSDIEGINMSDRDSGLDEEEDIDVLLTDEQRQMIVNMLFDEDMNLRPQFYRNEDGQIVRRLDDTIVYDPHTGRFTFRKRLGRLFNVPRLKRNKKGRPTGGFIDDDYGPKQQEKRKGSSAQRKRSRGGTGDSKTTSADTGRRDIRSAILRKLHKSLFKKKRKHGGSPEVLPDLRVKRAWAEDMGPFPGGQFPHPPPNPMNTRWGRGGPNQGSPWANRKGTAGAEQQQMYREGLESDKKILEKLNSQERPPWERREAFVDGEENGEDERQQAPKVPLFTIIRRPGDLERVEGRDTEEPNGRAVQSAPLHLQEYNQDEGDDFRQNNDRTAHTSENSLFARSPEGSQMTSIDNNRLRRLLEELYADKKYFDRYVQLTEPKTEAIKHSQGLAEHGRGYLLKRADYWERRGPLPPRPPMTKVGWKMQQQQLTSSRQSSQLGYSTATCTPDLAVAPMPGLIESPREETERWAESRTPEVDEAPPRDEPNNETPTESFV</sequence>
<evidence type="ECO:0000313" key="3">
    <source>
        <dbReference type="Proteomes" id="UP001164746"/>
    </source>
</evidence>
<feature type="compositionally biased region" description="Basic residues" evidence="1">
    <location>
        <begin position="586"/>
        <end position="597"/>
    </location>
</feature>
<dbReference type="Proteomes" id="UP001164746">
    <property type="component" value="Chromosome 3"/>
</dbReference>
<feature type="region of interest" description="Disordered" evidence="1">
    <location>
        <begin position="935"/>
        <end position="955"/>
    </location>
</feature>
<feature type="region of interest" description="Disordered" evidence="1">
    <location>
        <begin position="1152"/>
        <end position="1221"/>
    </location>
</feature>
<feature type="compositionally biased region" description="Basic and acidic residues" evidence="1">
    <location>
        <begin position="529"/>
        <end position="547"/>
    </location>
</feature>
<feature type="compositionally biased region" description="Basic residues" evidence="1">
    <location>
        <begin position="657"/>
        <end position="668"/>
    </location>
</feature>
<feature type="region of interest" description="Disordered" evidence="1">
    <location>
        <begin position="622"/>
        <end position="745"/>
    </location>
</feature>
<feature type="compositionally biased region" description="Low complexity" evidence="1">
    <location>
        <begin position="721"/>
        <end position="733"/>
    </location>
</feature>
<evidence type="ECO:0000313" key="2">
    <source>
        <dbReference type="EMBL" id="WAQ97741.1"/>
    </source>
</evidence>
<feature type="compositionally biased region" description="Basic and acidic residues" evidence="1">
    <location>
        <begin position="286"/>
        <end position="295"/>
    </location>
</feature>
<feature type="compositionally biased region" description="Acidic residues" evidence="1">
    <location>
        <begin position="502"/>
        <end position="512"/>
    </location>
</feature>
<feature type="compositionally biased region" description="Basic and acidic residues" evidence="1">
    <location>
        <begin position="836"/>
        <end position="845"/>
    </location>
</feature>
<feature type="compositionally biased region" description="Basic and acidic residues" evidence="1">
    <location>
        <begin position="320"/>
        <end position="331"/>
    </location>
</feature>
<feature type="compositionally biased region" description="Acidic residues" evidence="1">
    <location>
        <begin position="353"/>
        <end position="380"/>
    </location>
</feature>
<gene>
    <name evidence="2" type="ORF">MAR_022114</name>
</gene>
<feature type="compositionally biased region" description="Basic and acidic residues" evidence="1">
    <location>
        <begin position="339"/>
        <end position="352"/>
    </location>
</feature>
<feature type="compositionally biased region" description="Basic and acidic residues" evidence="1">
    <location>
        <begin position="513"/>
        <end position="522"/>
    </location>
</feature>
<feature type="compositionally biased region" description="Basic and acidic residues" evidence="1">
    <location>
        <begin position="260"/>
        <end position="270"/>
    </location>
</feature>
<feature type="compositionally biased region" description="Basic and acidic residues" evidence="1">
    <location>
        <begin position="647"/>
        <end position="656"/>
    </location>
</feature>
<proteinExistence type="predicted"/>
<feature type="region of interest" description="Disordered" evidence="1">
    <location>
        <begin position="818"/>
        <end position="873"/>
    </location>
</feature>
<feature type="compositionally biased region" description="Basic and acidic residues" evidence="1">
    <location>
        <begin position="1186"/>
        <end position="1211"/>
    </location>
</feature>